<dbReference type="Gene3D" id="3.30.420.310">
    <property type="entry name" value="2-keto-3-deoxy-galactonokinase, C-terminal domain"/>
    <property type="match status" value="1"/>
</dbReference>
<dbReference type="InterPro" id="IPR042257">
    <property type="entry name" value="DGOK_C"/>
</dbReference>
<dbReference type="Proteomes" id="UP000199440">
    <property type="component" value="Unassembled WGS sequence"/>
</dbReference>
<name>A0A1G9UJU4_9FLAO</name>
<keyword evidence="1" id="KW-0418">Kinase</keyword>
<protein>
    <submittedName>
        <fullName evidence="1">2-dehydro-3-deoxygalactonokinase</fullName>
    </submittedName>
</protein>
<gene>
    <name evidence="1" type="ORF">SAMN04488514_11158</name>
</gene>
<dbReference type="AlphaFoldDB" id="A0A1G9UJU4"/>
<organism evidence="1 2">
    <name type="scientific">Kriegella aquimaris</name>
    <dbReference type="NCBI Taxonomy" id="192904"/>
    <lineage>
        <taxon>Bacteria</taxon>
        <taxon>Pseudomonadati</taxon>
        <taxon>Bacteroidota</taxon>
        <taxon>Flavobacteriia</taxon>
        <taxon>Flavobacteriales</taxon>
        <taxon>Flavobacteriaceae</taxon>
        <taxon>Kriegella</taxon>
    </lineage>
</organism>
<dbReference type="InterPro" id="IPR007729">
    <property type="entry name" value="DGOK"/>
</dbReference>
<dbReference type="InterPro" id="IPR042258">
    <property type="entry name" value="DGOK_N"/>
</dbReference>
<keyword evidence="1" id="KW-0808">Transferase</keyword>
<dbReference type="Gene3D" id="3.30.420.300">
    <property type="entry name" value="2-keto-3-deoxy-galactonokinase, substrate binding domain"/>
    <property type="match status" value="1"/>
</dbReference>
<dbReference type="STRING" id="192904.SAMN04488514_11158"/>
<dbReference type="GO" id="GO:0034194">
    <property type="term" value="P:D-galactonate catabolic process"/>
    <property type="evidence" value="ECO:0007669"/>
    <property type="project" value="InterPro"/>
</dbReference>
<reference evidence="1 2" key="1">
    <citation type="submission" date="2016-10" db="EMBL/GenBank/DDBJ databases">
        <authorList>
            <person name="de Groot N.N."/>
        </authorList>
    </citation>
    <scope>NUCLEOTIDE SEQUENCE [LARGE SCALE GENOMIC DNA]</scope>
    <source>
        <strain evidence="1 2">DSM 19886</strain>
    </source>
</reference>
<dbReference type="EMBL" id="FNGV01000011">
    <property type="protein sequence ID" value="SDM60137.1"/>
    <property type="molecule type" value="Genomic_DNA"/>
</dbReference>
<proteinExistence type="predicted"/>
<dbReference type="RefSeq" id="WP_089892940.1">
    <property type="nucleotide sequence ID" value="NZ_FNGV01000011.1"/>
</dbReference>
<accession>A0A1G9UJU4</accession>
<dbReference type="OrthoDB" id="256574at2"/>
<dbReference type="Pfam" id="PF05035">
    <property type="entry name" value="DGOK"/>
    <property type="match status" value="1"/>
</dbReference>
<keyword evidence="2" id="KW-1185">Reference proteome</keyword>
<dbReference type="GO" id="GO:0008671">
    <property type="term" value="F:2-dehydro-3-deoxygalactonokinase activity"/>
    <property type="evidence" value="ECO:0007669"/>
    <property type="project" value="InterPro"/>
</dbReference>
<evidence type="ECO:0000313" key="2">
    <source>
        <dbReference type="Proteomes" id="UP000199440"/>
    </source>
</evidence>
<evidence type="ECO:0000313" key="1">
    <source>
        <dbReference type="EMBL" id="SDM60137.1"/>
    </source>
</evidence>
<sequence length="316" mass="35266">MNVPEIFISCDWGTSNFRLHLVDTNSLNVLAEHKTDMGIKKRFQDFKMQNEVSQEVFFAEYLKEQISALNYAKGNNLVVVASGMLSSSIGMRELPYAKMPIAFSGKDLISTSIHRDNGPKIILVSGVRTETDVMRGEEIQAMGLANHLPKEDRGILLLPGTHSKHITFEKGRFEDFTTYMTGELFEIISKTSILAASLNQVDWKSSFQPAFLEGVKKGISNQQMASLFAIRASSLISDTAPEQNYFFLSGLLIGGELANLKDKNETVYLAASGIYNVLYELALLSFLPKKRVVCFETQIIEKALLIGQRKILESYG</sequence>